<comment type="caution">
    <text evidence="1">The sequence shown here is derived from an EMBL/GenBank/DDBJ whole genome shotgun (WGS) entry which is preliminary data.</text>
</comment>
<dbReference type="Proteomes" id="UP001501758">
    <property type="component" value="Unassembled WGS sequence"/>
</dbReference>
<organism evidence="1 2">
    <name type="scientific">Aquimarina litoralis</name>
    <dbReference type="NCBI Taxonomy" id="584605"/>
    <lineage>
        <taxon>Bacteria</taxon>
        <taxon>Pseudomonadati</taxon>
        <taxon>Bacteroidota</taxon>
        <taxon>Flavobacteriia</taxon>
        <taxon>Flavobacteriales</taxon>
        <taxon>Flavobacteriaceae</taxon>
        <taxon>Aquimarina</taxon>
    </lineage>
</organism>
<proteinExistence type="predicted"/>
<keyword evidence="2" id="KW-1185">Reference proteome</keyword>
<evidence type="ECO:0000313" key="2">
    <source>
        <dbReference type="Proteomes" id="UP001501758"/>
    </source>
</evidence>
<gene>
    <name evidence="1" type="ORF">GCM10009430_11500</name>
</gene>
<accession>A0ABN1IKK8</accession>
<name>A0ABN1IKK8_9FLAO</name>
<sequence>MNSMYNNIKLVEGIYSPINSADVLLSLIADKIKFHNLQILSSKNEDDPNVIHAKKRIAELKESRKLITNLIIHARNQNFHMKIDGTVNIELFKPMKI</sequence>
<dbReference type="RefSeq" id="WP_343911360.1">
    <property type="nucleotide sequence ID" value="NZ_BAAAGE010000001.1"/>
</dbReference>
<evidence type="ECO:0000313" key="1">
    <source>
        <dbReference type="EMBL" id="GAA0716128.1"/>
    </source>
</evidence>
<reference evidence="1 2" key="1">
    <citation type="journal article" date="2019" name="Int. J. Syst. Evol. Microbiol.">
        <title>The Global Catalogue of Microorganisms (GCM) 10K type strain sequencing project: providing services to taxonomists for standard genome sequencing and annotation.</title>
        <authorList>
            <consortium name="The Broad Institute Genomics Platform"/>
            <consortium name="The Broad Institute Genome Sequencing Center for Infectious Disease"/>
            <person name="Wu L."/>
            <person name="Ma J."/>
        </authorList>
    </citation>
    <scope>NUCLEOTIDE SEQUENCE [LARGE SCALE GENOMIC DNA]</scope>
    <source>
        <strain evidence="1 2">JCM 15974</strain>
    </source>
</reference>
<dbReference type="EMBL" id="BAAAGE010000001">
    <property type="protein sequence ID" value="GAA0716128.1"/>
    <property type="molecule type" value="Genomic_DNA"/>
</dbReference>
<protein>
    <submittedName>
        <fullName evidence="1">Uncharacterized protein</fullName>
    </submittedName>
</protein>